<dbReference type="Gene3D" id="1.10.260.40">
    <property type="entry name" value="lambda repressor-like DNA-binding domains"/>
    <property type="match status" value="1"/>
</dbReference>
<dbReference type="SMART" id="SM00382">
    <property type="entry name" value="AAA"/>
    <property type="match status" value="1"/>
</dbReference>
<dbReference type="SMART" id="SM00530">
    <property type="entry name" value="HTH_XRE"/>
    <property type="match status" value="1"/>
</dbReference>
<dbReference type="SUPFAM" id="SSF47413">
    <property type="entry name" value="lambda repressor-like DNA-binding domains"/>
    <property type="match status" value="1"/>
</dbReference>
<feature type="compositionally biased region" description="Basic and acidic residues" evidence="1">
    <location>
        <begin position="870"/>
        <end position="885"/>
    </location>
</feature>
<gene>
    <name evidence="3" type="ORF">G3I53_23365</name>
</gene>
<feature type="domain" description="HTH cro/C1-type" evidence="2">
    <location>
        <begin position="26"/>
        <end position="80"/>
    </location>
</feature>
<dbReference type="GO" id="GO:0003677">
    <property type="term" value="F:DNA binding"/>
    <property type="evidence" value="ECO:0007669"/>
    <property type="project" value="InterPro"/>
</dbReference>
<organism evidence="3">
    <name type="scientific">Streptomyces sp. SID14436</name>
    <dbReference type="NCBI Taxonomy" id="2706070"/>
    <lineage>
        <taxon>Bacteria</taxon>
        <taxon>Bacillati</taxon>
        <taxon>Actinomycetota</taxon>
        <taxon>Actinomycetes</taxon>
        <taxon>Kitasatosporales</taxon>
        <taxon>Streptomycetaceae</taxon>
        <taxon>Streptomyces</taxon>
    </lineage>
</organism>
<dbReference type="InterPro" id="IPR027417">
    <property type="entry name" value="P-loop_NTPase"/>
</dbReference>
<evidence type="ECO:0000313" key="3">
    <source>
        <dbReference type="EMBL" id="NEA88902.1"/>
    </source>
</evidence>
<dbReference type="InterPro" id="IPR010982">
    <property type="entry name" value="Lambda_DNA-bd_dom_sf"/>
</dbReference>
<dbReference type="RefSeq" id="WP_164337472.1">
    <property type="nucleotide sequence ID" value="NZ_JAAGMD010000657.1"/>
</dbReference>
<dbReference type="Gene3D" id="3.40.50.300">
    <property type="entry name" value="P-loop containing nucleotide triphosphate hydrolases"/>
    <property type="match status" value="1"/>
</dbReference>
<feature type="compositionally biased region" description="Low complexity" evidence="1">
    <location>
        <begin position="842"/>
        <end position="866"/>
    </location>
</feature>
<dbReference type="InterPro" id="IPR011990">
    <property type="entry name" value="TPR-like_helical_dom_sf"/>
</dbReference>
<dbReference type="Pfam" id="PF25872">
    <property type="entry name" value="HTH_77"/>
    <property type="match status" value="1"/>
</dbReference>
<dbReference type="PANTHER" id="PTHR47691">
    <property type="entry name" value="REGULATOR-RELATED"/>
    <property type="match status" value="1"/>
</dbReference>
<dbReference type="SUPFAM" id="SSF52540">
    <property type="entry name" value="P-loop containing nucleoside triphosphate hydrolases"/>
    <property type="match status" value="1"/>
</dbReference>
<dbReference type="PANTHER" id="PTHR47691:SF3">
    <property type="entry name" value="HTH-TYPE TRANSCRIPTIONAL REGULATOR RV0890C-RELATED"/>
    <property type="match status" value="1"/>
</dbReference>
<dbReference type="InterPro" id="IPR049945">
    <property type="entry name" value="AAA_22"/>
</dbReference>
<evidence type="ECO:0000256" key="1">
    <source>
        <dbReference type="SAM" id="MobiDB-lite"/>
    </source>
</evidence>
<feature type="region of interest" description="Disordered" evidence="1">
    <location>
        <begin position="90"/>
        <end position="111"/>
    </location>
</feature>
<feature type="compositionally biased region" description="Polar residues" evidence="1">
    <location>
        <begin position="832"/>
        <end position="841"/>
    </location>
</feature>
<dbReference type="PROSITE" id="PS50943">
    <property type="entry name" value="HTH_CROC1"/>
    <property type="match status" value="1"/>
</dbReference>
<dbReference type="SUPFAM" id="SSF48452">
    <property type="entry name" value="TPR-like"/>
    <property type="match status" value="1"/>
</dbReference>
<sequence length="885" mass="95501">MAGRPGRREQPLDPQAGPLERFALGLRALRERAGLTYSEMAEASHFSPSTLSQAAAGRRLPTRDVLRAYVRACGGDPRGWEDRWERVRREVPGPAEPGSAAGGVPQGLGDTEATSFVGREAEMAAGSMLLDRFRLVTLVGTGGVGKTRLAKRIAHRVAGRFADGVHCVELADLDDDQAVTGTIASAMGVQVGSGQEASSALAVALQGREILLLLDNCEHLLAGSARAVRALLTRLPGLRILATSRQPLDVGAEHVLPVEPLGLPPVAHARPDASSSALSVTEDTPPSPAMTLFADRAEAASPGFRITEANRHVVASVCRRLDGLPLALEIAARRLRTLTPDELLERLDHRFRLLGPGASDPTVHPRHQALRALFDWSYELCTDAERRAWQQLSLCSGGVLLTDAEQLCGRTATGEDSPPAEDDTFEALTGLVDKSLASRVDAGGAQTRLHMLETVRAYGQERLAEDGRTRQALLRHRAWYLGLAAQAGAAYGSSREAGWLRRLRAEHVNLRQIVTADPPAGEPPEAVLRAAPGFWLHCLTSGNVGEGAGWMRTLLERHPRPPSSESSEAVAAWCRAVWVAGFLMLLHGDHTGAQEMITRGEQSLGGIPAAPGPSEPEHETPERDELTAAFWQLRSLVALVADDPETSVKYADACLAGGRWCSSLLTQPQCVAQLGFAAVLQGRRPQSADLLGQALRMSEERGDTWHRCYLLWALAVDHGEAGEPETALRFLRRALRHIREIDECMGEAALGETLAWVLSSQGDARLAAMVLGAVDGAWHPSGAPRLFGFASLTAHRERCIRNAHEALGRTEYARAYREGLGVGLRQAVETAFEQQQPQQPLAGNTRNTQGTQGTQGAQDTQDTQDTQDSENIRYARDTRPMEDAS</sequence>
<dbReference type="InterPro" id="IPR058852">
    <property type="entry name" value="HTH_77"/>
</dbReference>
<dbReference type="InterPro" id="IPR001387">
    <property type="entry name" value="Cro/C1-type_HTH"/>
</dbReference>
<dbReference type="InterPro" id="IPR003593">
    <property type="entry name" value="AAA+_ATPase"/>
</dbReference>
<feature type="region of interest" description="Disordered" evidence="1">
    <location>
        <begin position="603"/>
        <end position="623"/>
    </location>
</feature>
<name>A0A6G3QZX8_9ACTN</name>
<reference evidence="3" key="1">
    <citation type="submission" date="2020-01" db="EMBL/GenBank/DDBJ databases">
        <title>Insect and environment-associated Actinomycetes.</title>
        <authorList>
            <person name="Currrie C."/>
            <person name="Chevrette M."/>
            <person name="Carlson C."/>
            <person name="Stubbendieck R."/>
            <person name="Wendt-Pienkowski E."/>
        </authorList>
    </citation>
    <scope>NUCLEOTIDE SEQUENCE</scope>
    <source>
        <strain evidence="3">SID14436</strain>
    </source>
</reference>
<dbReference type="CDD" id="cd00093">
    <property type="entry name" value="HTH_XRE"/>
    <property type="match status" value="1"/>
</dbReference>
<dbReference type="Gene3D" id="1.25.40.10">
    <property type="entry name" value="Tetratricopeptide repeat domain"/>
    <property type="match status" value="1"/>
</dbReference>
<dbReference type="GO" id="GO:0043531">
    <property type="term" value="F:ADP binding"/>
    <property type="evidence" value="ECO:0007669"/>
    <property type="project" value="InterPro"/>
</dbReference>
<protein>
    <submittedName>
        <fullName evidence="3">Helix-turn-helix domain-containing protein</fullName>
    </submittedName>
</protein>
<feature type="region of interest" description="Disordered" evidence="1">
    <location>
        <begin position="832"/>
        <end position="885"/>
    </location>
</feature>
<accession>A0A6G3QZX8</accession>
<dbReference type="Pfam" id="PF13401">
    <property type="entry name" value="AAA_22"/>
    <property type="match status" value="1"/>
</dbReference>
<comment type="caution">
    <text evidence="3">The sequence shown here is derived from an EMBL/GenBank/DDBJ whole genome shotgun (WGS) entry which is preliminary data.</text>
</comment>
<evidence type="ECO:0000259" key="2">
    <source>
        <dbReference type="PROSITE" id="PS50943"/>
    </source>
</evidence>
<dbReference type="EMBL" id="JAAGMD010000657">
    <property type="protein sequence ID" value="NEA88902.1"/>
    <property type="molecule type" value="Genomic_DNA"/>
</dbReference>
<dbReference type="PRINTS" id="PR00364">
    <property type="entry name" value="DISEASERSIST"/>
</dbReference>
<proteinExistence type="predicted"/>
<dbReference type="Pfam" id="PF13560">
    <property type="entry name" value="HTH_31"/>
    <property type="match status" value="1"/>
</dbReference>
<dbReference type="AlphaFoldDB" id="A0A6G3QZX8"/>